<dbReference type="Proteomes" id="UP001305779">
    <property type="component" value="Unassembled WGS sequence"/>
</dbReference>
<organism evidence="2 3">
    <name type="scientific">Zasmidium cellare</name>
    <name type="common">Wine cellar mold</name>
    <name type="synonym">Racodium cellare</name>
    <dbReference type="NCBI Taxonomy" id="395010"/>
    <lineage>
        <taxon>Eukaryota</taxon>
        <taxon>Fungi</taxon>
        <taxon>Dikarya</taxon>
        <taxon>Ascomycota</taxon>
        <taxon>Pezizomycotina</taxon>
        <taxon>Dothideomycetes</taxon>
        <taxon>Dothideomycetidae</taxon>
        <taxon>Mycosphaerellales</taxon>
        <taxon>Mycosphaerellaceae</taxon>
        <taxon>Zasmidium</taxon>
    </lineage>
</organism>
<dbReference type="SUPFAM" id="SSF101238">
    <property type="entry name" value="XPC-binding domain"/>
    <property type="match status" value="1"/>
</dbReference>
<name>A0ABR0ELA9_ZASCE</name>
<gene>
    <name evidence="2" type="ORF">PRZ48_005697</name>
</gene>
<feature type="compositionally biased region" description="Basic and acidic residues" evidence="1">
    <location>
        <begin position="108"/>
        <end position="124"/>
    </location>
</feature>
<dbReference type="InterPro" id="IPR036353">
    <property type="entry name" value="XPC-bd_sf"/>
</dbReference>
<evidence type="ECO:0000313" key="2">
    <source>
        <dbReference type="EMBL" id="KAK4502272.1"/>
    </source>
</evidence>
<feature type="compositionally biased region" description="Polar residues" evidence="1">
    <location>
        <begin position="77"/>
        <end position="96"/>
    </location>
</feature>
<protein>
    <submittedName>
        <fullName evidence="2">Uncharacterized protein</fullName>
    </submittedName>
</protein>
<reference evidence="2 3" key="1">
    <citation type="journal article" date="2023" name="G3 (Bethesda)">
        <title>A chromosome-level genome assembly of Zasmidium syzygii isolated from banana leaves.</title>
        <authorList>
            <person name="van Westerhoven A.C."/>
            <person name="Mehrabi R."/>
            <person name="Talebi R."/>
            <person name="Steentjes M.B.F."/>
            <person name="Corcolon B."/>
            <person name="Chong P.A."/>
            <person name="Kema G.H.J."/>
            <person name="Seidl M.F."/>
        </authorList>
    </citation>
    <scope>NUCLEOTIDE SEQUENCE [LARGE SCALE GENOMIC DNA]</scope>
    <source>
        <strain evidence="2 3">P124</strain>
    </source>
</reference>
<accession>A0ABR0ELA9</accession>
<comment type="caution">
    <text evidence="2">The sequence shown here is derived from an EMBL/GenBank/DDBJ whole genome shotgun (WGS) entry which is preliminary data.</text>
</comment>
<evidence type="ECO:0000313" key="3">
    <source>
        <dbReference type="Proteomes" id="UP001305779"/>
    </source>
</evidence>
<dbReference type="EMBL" id="JAXOVC010000004">
    <property type="protein sequence ID" value="KAK4502272.1"/>
    <property type="molecule type" value="Genomic_DNA"/>
</dbReference>
<feature type="compositionally biased region" description="Basic and acidic residues" evidence="1">
    <location>
        <begin position="1"/>
        <end position="20"/>
    </location>
</feature>
<proteinExistence type="predicted"/>
<feature type="region of interest" description="Disordered" evidence="1">
    <location>
        <begin position="1"/>
        <end position="139"/>
    </location>
</feature>
<keyword evidence="3" id="KW-1185">Reference proteome</keyword>
<sequence>MNKRKADTSLDMPMQREPKQRTIYGPFKRLPKPPNNGRGTDISGRRAKQVEQPVIIDLTSPDRSNVAANQEDEVGASLSSARQPSSGIRPNDNCNSAPAHCLPTRRRSLGDRARGHAQDFDNGHQRPLPSEATSNSEPRTFIRRGAMFNTAIEQQLPRATLPPGAQDHKAALEISKDRPERHQITRHYADLSTGETPVYVPVTENEARKLVDLSPKKQGFVDLVDTQDTKGVAHTQGEEGNAPLVGPAESTNHRQFSTITSLLDSLRSNPPFLQLRQNVRGGLQTPEAALENPQLAPLSQMYPEEIIRLLTEDDEDGVPERVD</sequence>
<evidence type="ECO:0000256" key="1">
    <source>
        <dbReference type="SAM" id="MobiDB-lite"/>
    </source>
</evidence>